<dbReference type="Pfam" id="PF00441">
    <property type="entry name" value="Acyl-CoA_dh_1"/>
    <property type="match status" value="1"/>
</dbReference>
<evidence type="ECO:0000259" key="7">
    <source>
        <dbReference type="Pfam" id="PF02771"/>
    </source>
</evidence>
<keyword evidence="5" id="KW-0560">Oxidoreductase</keyword>
<feature type="domain" description="Acyl-CoA dehydrogenase/oxidase N-terminal" evidence="7">
    <location>
        <begin position="6"/>
        <end position="118"/>
    </location>
</feature>
<dbReference type="PANTHER" id="PTHR43884">
    <property type="entry name" value="ACYL-COA DEHYDROGENASE"/>
    <property type="match status" value="1"/>
</dbReference>
<evidence type="ECO:0000256" key="1">
    <source>
        <dbReference type="ARBA" id="ARBA00001974"/>
    </source>
</evidence>
<gene>
    <name evidence="8" type="ORF">METZ01_LOCUS135712</name>
</gene>
<evidence type="ECO:0000256" key="2">
    <source>
        <dbReference type="ARBA" id="ARBA00009347"/>
    </source>
</evidence>
<evidence type="ECO:0000256" key="5">
    <source>
        <dbReference type="ARBA" id="ARBA00023002"/>
    </source>
</evidence>
<dbReference type="EMBL" id="UINC01019552">
    <property type="protein sequence ID" value="SVA82858.1"/>
    <property type="molecule type" value="Genomic_DNA"/>
</dbReference>
<organism evidence="8">
    <name type="scientific">marine metagenome</name>
    <dbReference type="NCBI Taxonomy" id="408172"/>
    <lineage>
        <taxon>unclassified sequences</taxon>
        <taxon>metagenomes</taxon>
        <taxon>ecological metagenomes</taxon>
    </lineage>
</organism>
<dbReference type="GO" id="GO:0050660">
    <property type="term" value="F:flavin adenine dinucleotide binding"/>
    <property type="evidence" value="ECO:0007669"/>
    <property type="project" value="InterPro"/>
</dbReference>
<evidence type="ECO:0000256" key="3">
    <source>
        <dbReference type="ARBA" id="ARBA00022630"/>
    </source>
</evidence>
<dbReference type="PANTHER" id="PTHR43884:SF20">
    <property type="entry name" value="ACYL-COA DEHYDROGENASE FADE28"/>
    <property type="match status" value="1"/>
</dbReference>
<accession>A0A381Z0N7</accession>
<dbReference type="SUPFAM" id="SSF47203">
    <property type="entry name" value="Acyl-CoA dehydrogenase C-terminal domain-like"/>
    <property type="match status" value="1"/>
</dbReference>
<dbReference type="CDD" id="cd00567">
    <property type="entry name" value="ACAD"/>
    <property type="match status" value="1"/>
</dbReference>
<protein>
    <recommendedName>
        <fullName evidence="9">Acyl-CoA dehydrogenase/oxidase C-terminal domain-containing protein</fullName>
    </recommendedName>
</protein>
<dbReference type="Gene3D" id="1.20.140.10">
    <property type="entry name" value="Butyryl-CoA Dehydrogenase, subunit A, domain 3"/>
    <property type="match status" value="1"/>
</dbReference>
<dbReference type="AlphaFoldDB" id="A0A381Z0N7"/>
<dbReference type="Gene3D" id="1.10.540.10">
    <property type="entry name" value="Acyl-CoA dehydrogenase/oxidase, N-terminal domain"/>
    <property type="match status" value="1"/>
</dbReference>
<dbReference type="InterPro" id="IPR036250">
    <property type="entry name" value="AcylCo_DH-like_C"/>
</dbReference>
<dbReference type="InterPro" id="IPR009075">
    <property type="entry name" value="AcylCo_DH/oxidase_C"/>
</dbReference>
<keyword evidence="3" id="KW-0285">Flavoprotein</keyword>
<evidence type="ECO:0008006" key="9">
    <source>
        <dbReference type="Google" id="ProtNLM"/>
    </source>
</evidence>
<name>A0A381Z0N7_9ZZZZ</name>
<dbReference type="GO" id="GO:0003995">
    <property type="term" value="F:acyl-CoA dehydrogenase activity"/>
    <property type="evidence" value="ECO:0007669"/>
    <property type="project" value="TreeGrafter"/>
</dbReference>
<keyword evidence="4" id="KW-0274">FAD</keyword>
<dbReference type="Pfam" id="PF02771">
    <property type="entry name" value="Acyl-CoA_dh_N"/>
    <property type="match status" value="1"/>
</dbReference>
<sequence>MYFGLSEEQEFFQETISRFLEGESTIEAIRNFAQGNNPDFPESIHSGLLELGINGLIIPEEYGGLEQDLLSAAAVSETLGAGVAISPFIGSYVMAPYAIIKAGSETQRDKYLKGIVEGSVRFGVGLTEFVASREGAKITIESRKANGRALFVFDANNATHFLLSDSSGQLFIIDAKAKGLDIIELTTVDKTSSFVELIIKDVEIDKLVNQSNHQDFTQRVVDLGRLLIAADSLGASQVMINKSVSYSKERKQFGRVIGSFQAVKHMCAEMTANIEPCYSLIWYTAHCMDHIPEESHLMASHCKAHVSEVASSIAKTATEVHGGMGFTDELGLHYWFKRIGLNRQLLGGVDTVREEAANSQGF</sequence>
<dbReference type="InterPro" id="IPR013786">
    <property type="entry name" value="AcylCoA_DH/ox_N"/>
</dbReference>
<dbReference type="InterPro" id="IPR037069">
    <property type="entry name" value="AcylCoA_DH/ox_N_sf"/>
</dbReference>
<evidence type="ECO:0000313" key="8">
    <source>
        <dbReference type="EMBL" id="SVA82858.1"/>
    </source>
</evidence>
<feature type="domain" description="Acyl-CoA dehydrogenase/oxidase C-terminal" evidence="6">
    <location>
        <begin position="218"/>
        <end position="347"/>
    </location>
</feature>
<comment type="similarity">
    <text evidence="2">Belongs to the acyl-CoA dehydrogenase family.</text>
</comment>
<evidence type="ECO:0000256" key="4">
    <source>
        <dbReference type="ARBA" id="ARBA00022827"/>
    </source>
</evidence>
<reference evidence="8" key="1">
    <citation type="submission" date="2018-05" db="EMBL/GenBank/DDBJ databases">
        <authorList>
            <person name="Lanie J.A."/>
            <person name="Ng W.-L."/>
            <person name="Kazmierczak K.M."/>
            <person name="Andrzejewski T.M."/>
            <person name="Davidsen T.M."/>
            <person name="Wayne K.J."/>
            <person name="Tettelin H."/>
            <person name="Glass J.I."/>
            <person name="Rusch D."/>
            <person name="Podicherti R."/>
            <person name="Tsui H.-C.T."/>
            <person name="Winkler M.E."/>
        </authorList>
    </citation>
    <scope>NUCLEOTIDE SEQUENCE</scope>
</reference>
<comment type="cofactor">
    <cofactor evidence="1">
        <name>FAD</name>
        <dbReference type="ChEBI" id="CHEBI:57692"/>
    </cofactor>
</comment>
<proteinExistence type="inferred from homology"/>
<dbReference type="InterPro" id="IPR009100">
    <property type="entry name" value="AcylCoA_DH/oxidase_NM_dom_sf"/>
</dbReference>
<dbReference type="SUPFAM" id="SSF56645">
    <property type="entry name" value="Acyl-CoA dehydrogenase NM domain-like"/>
    <property type="match status" value="1"/>
</dbReference>
<evidence type="ECO:0000259" key="6">
    <source>
        <dbReference type="Pfam" id="PF00441"/>
    </source>
</evidence>